<reference evidence="2 3" key="1">
    <citation type="submission" date="2023-08" db="EMBL/GenBank/DDBJ databases">
        <title>Rhodoferax potami sp. nov. and Rhodoferax mekongensis sp. nov., isolated from the Mekong River in Thailand.</title>
        <authorList>
            <person name="Kitikhun S."/>
            <person name="Charoenyingcharoen P."/>
            <person name="Siriarchawattana P."/>
            <person name="Likhitrattanapisal S."/>
            <person name="Nilsakha T."/>
            <person name="Chanpet A."/>
            <person name="Rattanawaree P."/>
            <person name="Ingsriswang S."/>
        </authorList>
    </citation>
    <scope>NUCLEOTIDE SEQUENCE [LARGE SCALE GENOMIC DNA]</scope>
    <source>
        <strain evidence="2 3">TBRC 17660</strain>
    </source>
</reference>
<organism evidence="2 3">
    <name type="scientific">Rhodoferax potami</name>
    <dbReference type="NCBI Taxonomy" id="3068338"/>
    <lineage>
        <taxon>Bacteria</taxon>
        <taxon>Pseudomonadati</taxon>
        <taxon>Pseudomonadota</taxon>
        <taxon>Betaproteobacteria</taxon>
        <taxon>Burkholderiales</taxon>
        <taxon>Comamonadaceae</taxon>
        <taxon>Rhodoferax</taxon>
    </lineage>
</organism>
<gene>
    <name evidence="2" type="ORF">RAE19_18430</name>
</gene>
<feature type="domain" description="Tn3 transposase DDE" evidence="1">
    <location>
        <begin position="3"/>
        <end position="374"/>
    </location>
</feature>
<proteinExistence type="predicted"/>
<evidence type="ECO:0000259" key="1">
    <source>
        <dbReference type="Pfam" id="PF01526"/>
    </source>
</evidence>
<accession>A0ABU3KT54</accession>
<dbReference type="EMBL" id="JAVBIK010000003">
    <property type="protein sequence ID" value="MDT7520641.1"/>
    <property type="molecule type" value="Genomic_DNA"/>
</dbReference>
<dbReference type="InterPro" id="IPR002513">
    <property type="entry name" value="Tn3_Tnp_DDE_dom"/>
</dbReference>
<dbReference type="Proteomes" id="UP001321700">
    <property type="component" value="Unassembled WGS sequence"/>
</dbReference>
<keyword evidence="3" id="KW-1185">Reference proteome</keyword>
<name>A0ABU3KT54_9BURK</name>
<protein>
    <submittedName>
        <fullName evidence="2">Tn3 family transposase</fullName>
    </submittedName>
</protein>
<sequence>MLLGRKAKTAQELTALYGALLAHGTDNDARGVAQMIPGVQVSQIASAMRAMESQGRLAKANERILDFQQSMDISKLWGDGDKASADSMTMDTSRHLHVARMEYRRKQPGIGIYTHVRDSYGLFYNQPIVLNDRQAASAVHGVESHNATRREDQIKLSLLAVDTHGYTNAAMSVAKFLQFDLCVRLRQISERMLYLPPSIKLPESLERLRTGKVSPKKVKVGWDTFLRFVASIREGRLTAREGLQRLGSAAKGDKLHSTADEIGKLLRTIFLCDYFSKPEFRREMHALLDRGESVHQLQRAVHQGRIGTQRGRRRDELWAISGAHTLLTNAIIAWNTMKMQQVVDDWKARRQPIDDNWVRRMGPVHFSHINFRGTIAFELERFLDDLLQRMPTTKKKTQVAPF</sequence>
<dbReference type="Pfam" id="PF01526">
    <property type="entry name" value="DDE_Tnp_Tn3"/>
    <property type="match status" value="1"/>
</dbReference>
<evidence type="ECO:0000313" key="3">
    <source>
        <dbReference type="Proteomes" id="UP001321700"/>
    </source>
</evidence>
<dbReference type="RefSeq" id="WP_313876451.1">
    <property type="nucleotide sequence ID" value="NZ_JAVBIK010000003.1"/>
</dbReference>
<comment type="caution">
    <text evidence="2">The sequence shown here is derived from an EMBL/GenBank/DDBJ whole genome shotgun (WGS) entry which is preliminary data.</text>
</comment>
<evidence type="ECO:0000313" key="2">
    <source>
        <dbReference type="EMBL" id="MDT7520641.1"/>
    </source>
</evidence>